<dbReference type="EMBL" id="JAUKTV010000014">
    <property type="protein sequence ID" value="KAK0716707.1"/>
    <property type="molecule type" value="Genomic_DNA"/>
</dbReference>
<feature type="region of interest" description="Disordered" evidence="1">
    <location>
        <begin position="1"/>
        <end position="55"/>
    </location>
</feature>
<dbReference type="AlphaFoldDB" id="A0AA40DX02"/>
<feature type="compositionally biased region" description="Polar residues" evidence="1">
    <location>
        <begin position="27"/>
        <end position="40"/>
    </location>
</feature>
<proteinExistence type="predicted"/>
<feature type="compositionally biased region" description="Pro residues" evidence="1">
    <location>
        <begin position="41"/>
        <end position="55"/>
    </location>
</feature>
<evidence type="ECO:0000313" key="3">
    <source>
        <dbReference type="Proteomes" id="UP001172159"/>
    </source>
</evidence>
<protein>
    <submittedName>
        <fullName evidence="2">Uncharacterized protein</fullName>
    </submittedName>
</protein>
<comment type="caution">
    <text evidence="2">The sequence shown here is derived from an EMBL/GenBank/DDBJ whole genome shotgun (WGS) entry which is preliminary data.</text>
</comment>
<name>A0AA40DX02_9PEZI</name>
<sequence>MSNVPHNQTERKKYTAGRKIIQPTQPPSVSRSQWDSKSPISPLPQANPTPSPPAV</sequence>
<gene>
    <name evidence="2" type="ORF">B0T21DRAFT_375377</name>
</gene>
<keyword evidence="3" id="KW-1185">Reference proteome</keyword>
<accession>A0AA40DX02</accession>
<evidence type="ECO:0000313" key="2">
    <source>
        <dbReference type="EMBL" id="KAK0716707.1"/>
    </source>
</evidence>
<organism evidence="2 3">
    <name type="scientific">Apiosordaria backusii</name>
    <dbReference type="NCBI Taxonomy" id="314023"/>
    <lineage>
        <taxon>Eukaryota</taxon>
        <taxon>Fungi</taxon>
        <taxon>Dikarya</taxon>
        <taxon>Ascomycota</taxon>
        <taxon>Pezizomycotina</taxon>
        <taxon>Sordariomycetes</taxon>
        <taxon>Sordariomycetidae</taxon>
        <taxon>Sordariales</taxon>
        <taxon>Lasiosphaeriaceae</taxon>
        <taxon>Apiosordaria</taxon>
    </lineage>
</organism>
<evidence type="ECO:0000256" key="1">
    <source>
        <dbReference type="SAM" id="MobiDB-lite"/>
    </source>
</evidence>
<reference evidence="2" key="1">
    <citation type="submission" date="2023-06" db="EMBL/GenBank/DDBJ databases">
        <title>Genome-scale phylogeny and comparative genomics of the fungal order Sordariales.</title>
        <authorList>
            <consortium name="Lawrence Berkeley National Laboratory"/>
            <person name="Hensen N."/>
            <person name="Bonometti L."/>
            <person name="Westerberg I."/>
            <person name="Brannstrom I.O."/>
            <person name="Guillou S."/>
            <person name="Cros-Aarteil S."/>
            <person name="Calhoun S."/>
            <person name="Haridas S."/>
            <person name="Kuo A."/>
            <person name="Mondo S."/>
            <person name="Pangilinan J."/>
            <person name="Riley R."/>
            <person name="Labutti K."/>
            <person name="Andreopoulos B."/>
            <person name="Lipzen A."/>
            <person name="Chen C."/>
            <person name="Yanf M."/>
            <person name="Daum C."/>
            <person name="Ng V."/>
            <person name="Clum A."/>
            <person name="Steindorff A."/>
            <person name="Ohm R."/>
            <person name="Martin F."/>
            <person name="Silar P."/>
            <person name="Natvig D."/>
            <person name="Lalanne C."/>
            <person name="Gautier V."/>
            <person name="Ament-Velasquez S.L."/>
            <person name="Kruys A."/>
            <person name="Hutchinson M.I."/>
            <person name="Powell A.J."/>
            <person name="Barry K."/>
            <person name="Miller A.N."/>
            <person name="Grigoriev I.V."/>
            <person name="Debuchy R."/>
            <person name="Gladieux P."/>
            <person name="Thoren M.H."/>
            <person name="Johannesson H."/>
        </authorList>
    </citation>
    <scope>NUCLEOTIDE SEQUENCE</scope>
    <source>
        <strain evidence="2">CBS 540.89</strain>
    </source>
</reference>
<dbReference type="Proteomes" id="UP001172159">
    <property type="component" value="Unassembled WGS sequence"/>
</dbReference>